<accession>A0A0W0FLQ4</accession>
<comment type="caution">
    <text evidence="2">The sequence shown here is derived from an EMBL/GenBank/DDBJ whole genome shotgun (WGS) entry which is preliminary data.</text>
</comment>
<evidence type="ECO:0000313" key="2">
    <source>
        <dbReference type="EMBL" id="KTB37229.1"/>
    </source>
</evidence>
<dbReference type="AlphaFoldDB" id="A0A0W0FLQ4"/>
<dbReference type="EMBL" id="LATX01001864">
    <property type="protein sequence ID" value="KTB37229.1"/>
    <property type="molecule type" value="Genomic_DNA"/>
</dbReference>
<keyword evidence="1" id="KW-0732">Signal</keyword>
<name>A0A0W0FLQ4_MONRR</name>
<evidence type="ECO:0000313" key="3">
    <source>
        <dbReference type="Proteomes" id="UP000054988"/>
    </source>
</evidence>
<sequence length="83" mass="8953">MFSRDISALLAVFGVLTACVNATPVSKTGNVEVVSIANNNVGHDPNLALFPFIQNDNLLAAVPEKARAFHVARKPPARFQSRH</sequence>
<dbReference type="PROSITE" id="PS51257">
    <property type="entry name" value="PROKAR_LIPOPROTEIN"/>
    <property type="match status" value="1"/>
</dbReference>
<reference evidence="2 3" key="1">
    <citation type="submission" date="2015-12" db="EMBL/GenBank/DDBJ databases">
        <title>Draft genome sequence of Moniliophthora roreri, the causal agent of frosty pod rot of cacao.</title>
        <authorList>
            <person name="Aime M.C."/>
            <person name="Diaz-Valderrama J.R."/>
            <person name="Kijpornyongpan T."/>
            <person name="Phillips-Mora W."/>
        </authorList>
    </citation>
    <scope>NUCLEOTIDE SEQUENCE [LARGE SCALE GENOMIC DNA]</scope>
    <source>
        <strain evidence="2 3">MCA 2952</strain>
    </source>
</reference>
<evidence type="ECO:0000256" key="1">
    <source>
        <dbReference type="SAM" id="SignalP"/>
    </source>
</evidence>
<feature type="signal peptide" evidence="1">
    <location>
        <begin position="1"/>
        <end position="22"/>
    </location>
</feature>
<dbReference type="Proteomes" id="UP000054988">
    <property type="component" value="Unassembled WGS sequence"/>
</dbReference>
<gene>
    <name evidence="2" type="ORF">WG66_10162</name>
</gene>
<protein>
    <submittedName>
        <fullName evidence="2">Uncharacterized protein</fullName>
    </submittedName>
</protein>
<feature type="chain" id="PRO_5006901900" evidence="1">
    <location>
        <begin position="23"/>
        <end position="83"/>
    </location>
</feature>
<proteinExistence type="predicted"/>
<organism evidence="2 3">
    <name type="scientific">Moniliophthora roreri</name>
    <name type="common">Frosty pod rot fungus</name>
    <name type="synonym">Monilia roreri</name>
    <dbReference type="NCBI Taxonomy" id="221103"/>
    <lineage>
        <taxon>Eukaryota</taxon>
        <taxon>Fungi</taxon>
        <taxon>Dikarya</taxon>
        <taxon>Basidiomycota</taxon>
        <taxon>Agaricomycotina</taxon>
        <taxon>Agaricomycetes</taxon>
        <taxon>Agaricomycetidae</taxon>
        <taxon>Agaricales</taxon>
        <taxon>Marasmiineae</taxon>
        <taxon>Marasmiaceae</taxon>
        <taxon>Moniliophthora</taxon>
    </lineage>
</organism>